<accession>A0ABY0FM41</accession>
<evidence type="ECO:0000313" key="2">
    <source>
        <dbReference type="Proteomes" id="UP001191004"/>
    </source>
</evidence>
<protein>
    <submittedName>
        <fullName evidence="1">Uncharacterized protein</fullName>
    </submittedName>
</protein>
<comment type="caution">
    <text evidence="1">The sequence shown here is derived from an EMBL/GenBank/DDBJ whole genome shotgun (WGS) entry which is preliminary data.</text>
</comment>
<organism evidence="1 2">
    <name type="scientific">Candidatus Nanosyncoccus nanoralicus</name>
    <dbReference type="NCBI Taxonomy" id="2171996"/>
    <lineage>
        <taxon>Bacteria</taxon>
        <taxon>Candidatus Saccharimonadota</taxon>
        <taxon>Candidatus Nanosyncoccalia</taxon>
        <taxon>Candidatus Nanosyncoccales</taxon>
        <taxon>Candidatus Nanosyncoccaceae</taxon>
        <taxon>Candidatus Nanosyncoccus</taxon>
    </lineage>
</organism>
<gene>
    <name evidence="1" type="ORF">G3KMM_00116</name>
</gene>
<sequence length="226" mass="26037">MIEKKLLELEDFLLEFYGEENIELVISEAASILGVLIGIKPAALLVNDVMEDGRMLLDGGTLKNILEELGIKITIGNVSKFAVHKNNKRMADSLYEGDEFIYISIDDSLCDQLKKNYLVVTDLTEDGVVAEKDRNEWNEANLRVGKLLGYPETAVLEYIKTSGDVSYMKSEKRRKRMARNRYYAHSEKFEDDEFRKYDLPLNQAILKYLPRIAKSMQADLKKRWLD</sequence>
<dbReference type="RefSeq" id="WP_129604036.1">
    <property type="nucleotide sequence ID" value="NZ_PRLL01000002.1"/>
</dbReference>
<evidence type="ECO:0000313" key="1">
    <source>
        <dbReference type="EMBL" id="RYC73891.1"/>
    </source>
</evidence>
<reference evidence="1 2" key="1">
    <citation type="journal article" date="2018" name="bioRxiv">
        <title>Evidence of independent acquisition and adaption of ultra-small bacteria to human hosts across the highly diverse yet reduced genomes of the phylum Saccharibacteria.</title>
        <authorList>
            <person name="McLean J.S."/>
            <person name="Bor B."/>
            <person name="To T.T."/>
            <person name="Liu Q."/>
            <person name="Kearns K.A."/>
            <person name="Solden L.M."/>
            <person name="Wrighton K.C."/>
            <person name="He X."/>
            <person name="Shi W."/>
        </authorList>
    </citation>
    <scope>NUCLEOTIDE SEQUENCE [LARGE SCALE GENOMIC DNA]</scope>
    <source>
        <strain evidence="1 2">TM7_KMM_G3_1_HOT_351</strain>
    </source>
</reference>
<proteinExistence type="predicted"/>
<reference evidence="1 2" key="2">
    <citation type="journal article" date="2020" name="Cell Rep.">
        <title>Acquisition and Adaptation of Ultra-small Parasitic Reduced Genome Bacteria to Mammalian Hosts.</title>
        <authorList>
            <person name="McLean J.S."/>
            <person name="Bor B."/>
            <person name="Kerns K.A."/>
            <person name="Liu Q."/>
            <person name="To T.T."/>
            <person name="Solden L."/>
            <person name="Hendrickson E.L."/>
            <person name="Wrighton K."/>
            <person name="Shi W."/>
            <person name="He X."/>
        </authorList>
    </citation>
    <scope>NUCLEOTIDE SEQUENCE [LARGE SCALE GENOMIC DNA]</scope>
    <source>
        <strain evidence="1 2">TM7_KMM_G3_1_HOT_351</strain>
    </source>
</reference>
<dbReference type="EMBL" id="PRLL01000002">
    <property type="protein sequence ID" value="RYC73891.1"/>
    <property type="molecule type" value="Genomic_DNA"/>
</dbReference>
<keyword evidence="2" id="KW-1185">Reference proteome</keyword>
<name>A0ABY0FM41_9BACT</name>
<dbReference type="Proteomes" id="UP001191004">
    <property type="component" value="Unassembled WGS sequence"/>
</dbReference>